<dbReference type="OrthoDB" id="9781691at2"/>
<dbReference type="AlphaFoldDB" id="F5XWD0"/>
<dbReference type="GO" id="GO:0009251">
    <property type="term" value="P:glucan catabolic process"/>
    <property type="evidence" value="ECO:0007669"/>
    <property type="project" value="TreeGrafter"/>
</dbReference>
<gene>
    <name evidence="6" type="ordered locus">Rta_06220</name>
</gene>
<dbReference type="Proteomes" id="UP000008385">
    <property type="component" value="Chromosome"/>
</dbReference>
<accession>F5XWD0</accession>
<name>F5XWD0_RAMTT</name>
<evidence type="ECO:0000259" key="5">
    <source>
        <dbReference type="SMART" id="SM01217"/>
    </source>
</evidence>
<reference evidence="7" key="1">
    <citation type="submission" date="2006-01" db="EMBL/GenBank/DDBJ databases">
        <title>Genome of the cyst-dividing bacterium Ramlibacter tataouinensis.</title>
        <authorList>
            <person name="Barakat M."/>
            <person name="Ortet P."/>
            <person name="De Luca G."/>
            <person name="Jourlin-Castelli C."/>
            <person name="Ansaldi M."/>
            <person name="Py B."/>
            <person name="Fichant G."/>
            <person name="Coutinho P."/>
            <person name="Voulhoux R."/>
            <person name="Bastien O."/>
            <person name="Roy S."/>
            <person name="Marechal E."/>
            <person name="Henrissat B."/>
            <person name="Quentin Y."/>
            <person name="Noirot P."/>
            <person name="Filloux A."/>
            <person name="Mejean V."/>
            <person name="DuBow M."/>
            <person name="Barras F."/>
            <person name="Heulin T."/>
        </authorList>
    </citation>
    <scope>NUCLEOTIDE SEQUENCE [LARGE SCALE GENOMIC DNA]</scope>
    <source>
        <strain evidence="7">ATCC BAA-407 / DSM 14655 / LMG 21543 / TTB310</strain>
    </source>
</reference>
<dbReference type="SMART" id="SM01217">
    <property type="entry name" value="Fn3_like"/>
    <property type="match status" value="1"/>
</dbReference>
<feature type="chain" id="PRO_5003335354" evidence="4">
    <location>
        <begin position="21"/>
        <end position="787"/>
    </location>
</feature>
<evidence type="ECO:0000313" key="6">
    <source>
        <dbReference type="EMBL" id="AEG91700.1"/>
    </source>
</evidence>
<dbReference type="KEGG" id="rta:Rta_06220"/>
<dbReference type="InterPro" id="IPR036962">
    <property type="entry name" value="Glyco_hydro_3_N_sf"/>
</dbReference>
<dbReference type="Gene3D" id="2.60.40.10">
    <property type="entry name" value="Immunoglobulins"/>
    <property type="match status" value="1"/>
</dbReference>
<proteinExistence type="inferred from homology"/>
<dbReference type="Pfam" id="PF00933">
    <property type="entry name" value="Glyco_hydro_3"/>
    <property type="match status" value="1"/>
</dbReference>
<dbReference type="PROSITE" id="PS51257">
    <property type="entry name" value="PROKAR_LIPOPROTEIN"/>
    <property type="match status" value="1"/>
</dbReference>
<comment type="similarity">
    <text evidence="1">Belongs to the glycosyl hydrolase 3 family.</text>
</comment>
<dbReference type="PANTHER" id="PTHR42715:SF10">
    <property type="entry name" value="BETA-GLUCOSIDASE"/>
    <property type="match status" value="1"/>
</dbReference>
<feature type="region of interest" description="Disordered" evidence="3">
    <location>
        <begin position="23"/>
        <end position="52"/>
    </location>
</feature>
<dbReference type="PANTHER" id="PTHR42715">
    <property type="entry name" value="BETA-GLUCOSIDASE"/>
    <property type="match status" value="1"/>
</dbReference>
<reference evidence="6 7" key="2">
    <citation type="journal article" date="2011" name="PLoS ONE">
        <title>The Cyst-Dividing Bacterium Ramlibacter tataouinensis TTB310 Genome Reveals a Well-Stocked Toolbox for Adaptation to a Desert Environment.</title>
        <authorList>
            <person name="De Luca G."/>
            <person name="Barakat M."/>
            <person name="Ortet P."/>
            <person name="Fochesato S."/>
            <person name="Jourlin-Castelli C."/>
            <person name="Ansaldi M."/>
            <person name="Py B."/>
            <person name="Fichant G."/>
            <person name="Coutinho P.M."/>
            <person name="Voulhoux R."/>
            <person name="Bastien O."/>
            <person name="Marechal E."/>
            <person name="Henrissat B."/>
            <person name="Quentin Y."/>
            <person name="Noirot P."/>
            <person name="Filloux A."/>
            <person name="Mejean V."/>
            <person name="Dubow M.S."/>
            <person name="Barras F."/>
            <person name="Barbe V."/>
            <person name="Weissenbach J."/>
            <person name="Mihalcescu I."/>
            <person name="Vermeglio A."/>
            <person name="Achouak W."/>
            <person name="Heulin T."/>
        </authorList>
    </citation>
    <scope>NUCLEOTIDE SEQUENCE [LARGE SCALE GENOMIC DNA]</scope>
    <source>
        <strain evidence="7">ATCC BAA-407 / DSM 14655 / LMG 21543 / TTB310</strain>
    </source>
</reference>
<evidence type="ECO:0000256" key="1">
    <source>
        <dbReference type="ARBA" id="ARBA00005336"/>
    </source>
</evidence>
<sequence length="787" mass="85030">MKKFAVILGCFILSIMSSCGGSGDGGSETSGAANAPTAPTAPATTAGEGRPAWMNTSLGAAERTEALLAAMTLDQKLQQLYNLPVLNEELQDEDPPCEFQQVGRHIEGIPELHIPTFRFANGGTGIRGGDCLPEPTATALPSGVAAAANFDPEINFQWGQVLGAELRSWAHHSLWGPGLNLIRTPFGGRNHEYMSEDPYLTGVTATQQVRGIQSNGKSHATPKHFVGNESEYQQERWTAASRIPSRAMHELYLLPFEMTVRDGKPASIMCAFPHLNFEWACENEPLLQQTLRGRWGFDGYVVSDRRAMHSTVPSVRAGVSYELDFEPEFYEPSRMKAALEAGDITVADIDRLLRPRFLKMFEFGHFDEAYDAFLPRDLQAHAQVARKAADGSVVLLKNDGLLPLNPQVRSVALIGADWFAGQATMPPRSGDREEMTNVIASSTVTPRQGLENTLRRLGSSAQVTYNDGDVIEEAVQLATNADVVIVMVGDNPRETLDTNTPSLPSINGTNQDMLVPAILAANPNTVVVLKTQGSVLMPWLPQARALVEAWYPGQHDGDVVADILFGVTNPSGKLPVTFGNSANEAAYQTEAQYPGVREANGLGGGEGGFEPDGSPQLVTLYDENLELGYRWYEARNVPPVFPFGHGLSYTTFAYSNLRLATASPAPGKVVLTVDYTITNTGTRAGKEASQVYVTLPLEAGEPSKRLVGFRKVELQPGASQQVSVAIDCSASHHPFSYFQPANESDLQKWADGNWVTPNGEFVVHVGTSSAQTPLQSAVALDLASCTA</sequence>
<dbReference type="eggNOG" id="COG1472">
    <property type="taxonomic scope" value="Bacteria"/>
</dbReference>
<dbReference type="EMBL" id="CP000245">
    <property type="protein sequence ID" value="AEG91700.1"/>
    <property type="molecule type" value="Genomic_DNA"/>
</dbReference>
<dbReference type="SUPFAM" id="SSF51445">
    <property type="entry name" value="(Trans)glycosidases"/>
    <property type="match status" value="1"/>
</dbReference>
<dbReference type="Gene3D" id="3.20.20.300">
    <property type="entry name" value="Glycoside hydrolase, family 3, N-terminal domain"/>
    <property type="match status" value="1"/>
</dbReference>
<dbReference type="InterPro" id="IPR002772">
    <property type="entry name" value="Glyco_hydro_3_C"/>
</dbReference>
<dbReference type="InterPro" id="IPR013783">
    <property type="entry name" value="Ig-like_fold"/>
</dbReference>
<keyword evidence="7" id="KW-1185">Reference proteome</keyword>
<evidence type="ECO:0000313" key="7">
    <source>
        <dbReference type="Proteomes" id="UP000008385"/>
    </source>
</evidence>
<dbReference type="Pfam" id="PF14310">
    <property type="entry name" value="Fn3-like"/>
    <property type="match status" value="1"/>
</dbReference>
<dbReference type="InterPro" id="IPR026891">
    <property type="entry name" value="Fn3-like"/>
</dbReference>
<dbReference type="InterPro" id="IPR001764">
    <property type="entry name" value="Glyco_hydro_3_N"/>
</dbReference>
<dbReference type="InterPro" id="IPR017853">
    <property type="entry name" value="GH"/>
</dbReference>
<dbReference type="Pfam" id="PF01915">
    <property type="entry name" value="Glyco_hydro_3_C"/>
    <property type="match status" value="1"/>
</dbReference>
<dbReference type="InterPro" id="IPR050288">
    <property type="entry name" value="Cellulose_deg_GH3"/>
</dbReference>
<evidence type="ECO:0000256" key="4">
    <source>
        <dbReference type="SAM" id="SignalP"/>
    </source>
</evidence>
<dbReference type="Gene3D" id="3.40.50.1700">
    <property type="entry name" value="Glycoside hydrolase family 3 C-terminal domain"/>
    <property type="match status" value="1"/>
</dbReference>
<dbReference type="RefSeq" id="WP_013899933.1">
    <property type="nucleotide sequence ID" value="NC_015677.1"/>
</dbReference>
<evidence type="ECO:0000256" key="3">
    <source>
        <dbReference type="SAM" id="MobiDB-lite"/>
    </source>
</evidence>
<keyword evidence="2 6" id="KW-0378">Hydrolase</keyword>
<dbReference type="HOGENOM" id="CLU_004542_4_2_4"/>
<dbReference type="GO" id="GO:0008422">
    <property type="term" value="F:beta-glucosidase activity"/>
    <property type="evidence" value="ECO:0007669"/>
    <property type="project" value="TreeGrafter"/>
</dbReference>
<feature type="domain" description="Fibronectin type III-like" evidence="5">
    <location>
        <begin position="687"/>
        <end position="769"/>
    </location>
</feature>
<feature type="compositionally biased region" description="Low complexity" evidence="3">
    <location>
        <begin position="29"/>
        <end position="52"/>
    </location>
</feature>
<keyword evidence="4" id="KW-0732">Signal</keyword>
<dbReference type="STRING" id="365046.Rta_06220"/>
<dbReference type="InterPro" id="IPR036881">
    <property type="entry name" value="Glyco_hydro_3_C_sf"/>
</dbReference>
<feature type="signal peptide" evidence="4">
    <location>
        <begin position="1"/>
        <end position="20"/>
    </location>
</feature>
<evidence type="ECO:0000256" key="2">
    <source>
        <dbReference type="ARBA" id="ARBA00022801"/>
    </source>
</evidence>
<dbReference type="PATRIC" id="fig|365046.3.peg.637"/>
<dbReference type="SUPFAM" id="SSF52279">
    <property type="entry name" value="Beta-D-glucan exohydrolase, C-terminal domain"/>
    <property type="match status" value="1"/>
</dbReference>
<protein>
    <submittedName>
        <fullName evidence="6">Candidate b-glucosidase, Glycoside Hydrolase Family 3</fullName>
    </submittedName>
</protein>
<dbReference type="PRINTS" id="PR00133">
    <property type="entry name" value="GLHYDRLASE3"/>
</dbReference>
<organism evidence="6 7">
    <name type="scientific">Ramlibacter tataouinensis (strain ATCC BAA-407 / DSM 14655 / LMG 21543 / TTB310)</name>
    <dbReference type="NCBI Taxonomy" id="365046"/>
    <lineage>
        <taxon>Bacteria</taxon>
        <taxon>Pseudomonadati</taxon>
        <taxon>Pseudomonadota</taxon>
        <taxon>Betaproteobacteria</taxon>
        <taxon>Burkholderiales</taxon>
        <taxon>Comamonadaceae</taxon>
        <taxon>Ramlibacter</taxon>
    </lineage>
</organism>